<evidence type="ECO:0000256" key="11">
    <source>
        <dbReference type="ARBA" id="ARBA00051243"/>
    </source>
</evidence>
<dbReference type="SUPFAM" id="SSF56112">
    <property type="entry name" value="Protein kinase-like (PK-like)"/>
    <property type="match status" value="1"/>
</dbReference>
<feature type="domain" description="Protein kinase" evidence="14">
    <location>
        <begin position="316"/>
        <end position="632"/>
    </location>
</feature>
<dbReference type="PANTHER" id="PTHR24416">
    <property type="entry name" value="TYROSINE-PROTEIN KINASE RECEPTOR"/>
    <property type="match status" value="1"/>
</dbReference>
<dbReference type="PROSITE" id="PS00109">
    <property type="entry name" value="PROTEIN_KINASE_TYR"/>
    <property type="match status" value="1"/>
</dbReference>
<evidence type="ECO:0000256" key="12">
    <source>
        <dbReference type="PROSITE-ProRule" id="PRU10141"/>
    </source>
</evidence>
<dbReference type="PANTHER" id="PTHR24416:SF620">
    <property type="entry name" value="TYROSINE-PROTEIN KINASE RECEPTOR TORSO"/>
    <property type="match status" value="1"/>
</dbReference>
<keyword evidence="6" id="KW-0418">Kinase</keyword>
<keyword evidence="7 13" id="KW-1133">Transmembrane helix</keyword>
<dbReference type="GO" id="GO:0043235">
    <property type="term" value="C:receptor complex"/>
    <property type="evidence" value="ECO:0007669"/>
    <property type="project" value="TreeGrafter"/>
</dbReference>
<accession>A0A8S3ZG71</accession>
<dbReference type="Pfam" id="PF07714">
    <property type="entry name" value="PK_Tyr_Ser-Thr"/>
    <property type="match status" value="1"/>
</dbReference>
<protein>
    <recommendedName>
        <fullName evidence="2">receptor protein-tyrosine kinase</fullName>
        <ecNumber evidence="2">2.7.10.1</ecNumber>
    </recommendedName>
</protein>
<dbReference type="InterPro" id="IPR001245">
    <property type="entry name" value="Ser-Thr/Tyr_kinase_cat_dom"/>
</dbReference>
<sequence length="643" mass="72900">VLPPPQNVSVVKQYIRGYTLRAEVKWSIPDNAGCYFKLYWMTSKRGSFYSRELRETGFSYELSNLDFDSDYKLEIQTYDRTFQISSEKVTVEFSTPSCLQSTNYNYLSCAPDPPVDLRANISGPYEVNGSMFANVTLTWKPPRHVSWHNTISKYVLSLRKTPDIRFTHLIRPDRRIFTVDGDTTEWTVDVDWDSEYVVNILAESKGGQGTKATLQFITGVGYSKLVSEEYQDSIADSVKHSNKIYYITVIPTLTLAVVSSICAVVYFKLRKSSRHLAALRREQVINPIYEKPVVPTKEEVKPLLSNDKYEVAYSSLTFIEVLGEGAFGKVLKAEFLLPIQADGQTSISKTVAVKMLKEHATPEEKRFLLLEINAMKFLGDHPHLVSIIGCVTDIDTPCLIMDYCPLGDLRSYLCKHKTQVTCNYNNRTTTAEASTISNNYNSSISSNSHSTSSLTNNTGSTITNSAETLTQAKLLSYARQIAVGMEYLNQHRFIHRDLACRNILMSSHTVVKISDFGLSRDVYETNLYQPTSGRRLPYKWMPPESIFDQIFTIKSDVWSYGILLWEIVTLGGCPYPGIPNKDLFDLLKGGYRLGKPSNCSTDLYNIMLNCWHPQPVDRPSFTELRKKIEGILETTCSYMDLNT</sequence>
<dbReference type="InterPro" id="IPR008266">
    <property type="entry name" value="Tyr_kinase_AS"/>
</dbReference>
<evidence type="ECO:0000256" key="6">
    <source>
        <dbReference type="ARBA" id="ARBA00022777"/>
    </source>
</evidence>
<evidence type="ECO:0000256" key="1">
    <source>
        <dbReference type="ARBA" id="ARBA00004167"/>
    </source>
</evidence>
<dbReference type="CDD" id="cd00063">
    <property type="entry name" value="FN3"/>
    <property type="match status" value="1"/>
</dbReference>
<comment type="subcellular location">
    <subcellularLocation>
        <location evidence="1">Membrane</location>
        <topology evidence="1">Single-pass membrane protein</topology>
    </subcellularLocation>
</comment>
<dbReference type="GO" id="GO:0005524">
    <property type="term" value="F:ATP binding"/>
    <property type="evidence" value="ECO:0007669"/>
    <property type="project" value="UniProtKB-UniRule"/>
</dbReference>
<organism evidence="16 17">
    <name type="scientific">Candidula unifasciata</name>
    <dbReference type="NCBI Taxonomy" id="100452"/>
    <lineage>
        <taxon>Eukaryota</taxon>
        <taxon>Metazoa</taxon>
        <taxon>Spiralia</taxon>
        <taxon>Lophotrochozoa</taxon>
        <taxon>Mollusca</taxon>
        <taxon>Gastropoda</taxon>
        <taxon>Heterobranchia</taxon>
        <taxon>Euthyneura</taxon>
        <taxon>Panpulmonata</taxon>
        <taxon>Eupulmonata</taxon>
        <taxon>Stylommatophora</taxon>
        <taxon>Helicina</taxon>
        <taxon>Helicoidea</taxon>
        <taxon>Geomitridae</taxon>
        <taxon>Candidula</taxon>
    </lineage>
</organism>
<dbReference type="Gene3D" id="3.30.200.20">
    <property type="entry name" value="Phosphorylase Kinase, domain 1"/>
    <property type="match status" value="1"/>
</dbReference>
<dbReference type="CDD" id="cd00192">
    <property type="entry name" value="PTKc"/>
    <property type="match status" value="1"/>
</dbReference>
<keyword evidence="12" id="KW-0547">Nucleotide-binding</keyword>
<dbReference type="FunFam" id="1.10.510.10:FF:000462">
    <property type="entry name" value="Receptor tyrosine kinase"/>
    <property type="match status" value="1"/>
</dbReference>
<dbReference type="InterPro" id="IPR050122">
    <property type="entry name" value="RTK"/>
</dbReference>
<comment type="catalytic activity">
    <reaction evidence="11">
        <text>L-tyrosyl-[protein] + ATP = O-phospho-L-tyrosyl-[protein] + ADP + H(+)</text>
        <dbReference type="Rhea" id="RHEA:10596"/>
        <dbReference type="Rhea" id="RHEA-COMP:10136"/>
        <dbReference type="Rhea" id="RHEA-COMP:20101"/>
        <dbReference type="ChEBI" id="CHEBI:15378"/>
        <dbReference type="ChEBI" id="CHEBI:30616"/>
        <dbReference type="ChEBI" id="CHEBI:46858"/>
        <dbReference type="ChEBI" id="CHEBI:61978"/>
        <dbReference type="ChEBI" id="CHEBI:456216"/>
        <dbReference type="EC" id="2.7.10.1"/>
    </reaction>
</comment>
<evidence type="ECO:0000256" key="5">
    <source>
        <dbReference type="ARBA" id="ARBA00022737"/>
    </source>
</evidence>
<dbReference type="Proteomes" id="UP000678393">
    <property type="component" value="Unassembled WGS sequence"/>
</dbReference>
<evidence type="ECO:0000259" key="15">
    <source>
        <dbReference type="PROSITE" id="PS50853"/>
    </source>
</evidence>
<dbReference type="InterPro" id="IPR011009">
    <property type="entry name" value="Kinase-like_dom_sf"/>
</dbReference>
<evidence type="ECO:0000256" key="2">
    <source>
        <dbReference type="ARBA" id="ARBA00011902"/>
    </source>
</evidence>
<dbReference type="InterPro" id="IPR017441">
    <property type="entry name" value="Protein_kinase_ATP_BS"/>
</dbReference>
<dbReference type="InterPro" id="IPR013783">
    <property type="entry name" value="Ig-like_fold"/>
</dbReference>
<gene>
    <name evidence="16" type="ORF">CUNI_LOCUS12523</name>
</gene>
<evidence type="ECO:0000256" key="10">
    <source>
        <dbReference type="ARBA" id="ARBA00023180"/>
    </source>
</evidence>
<dbReference type="Gene3D" id="2.60.40.10">
    <property type="entry name" value="Immunoglobulins"/>
    <property type="match status" value="1"/>
</dbReference>
<keyword evidence="8 13" id="KW-0472">Membrane</keyword>
<evidence type="ECO:0000256" key="3">
    <source>
        <dbReference type="ARBA" id="ARBA00022679"/>
    </source>
</evidence>
<proteinExistence type="predicted"/>
<dbReference type="SMART" id="SM00219">
    <property type="entry name" value="TyrKc"/>
    <property type="match status" value="1"/>
</dbReference>
<evidence type="ECO:0000256" key="9">
    <source>
        <dbReference type="ARBA" id="ARBA00023170"/>
    </source>
</evidence>
<evidence type="ECO:0000256" key="13">
    <source>
        <dbReference type="SAM" id="Phobius"/>
    </source>
</evidence>
<keyword evidence="5" id="KW-0677">Repeat</keyword>
<keyword evidence="4 13" id="KW-0812">Transmembrane</keyword>
<evidence type="ECO:0000259" key="14">
    <source>
        <dbReference type="PROSITE" id="PS50011"/>
    </source>
</evidence>
<name>A0A8S3ZG71_9EUPU</name>
<comment type="caution">
    <text evidence="16">The sequence shown here is derived from an EMBL/GenBank/DDBJ whole genome shotgun (WGS) entry which is preliminary data.</text>
</comment>
<evidence type="ECO:0000256" key="7">
    <source>
        <dbReference type="ARBA" id="ARBA00022989"/>
    </source>
</evidence>
<keyword evidence="17" id="KW-1185">Reference proteome</keyword>
<keyword evidence="12" id="KW-0067">ATP-binding</keyword>
<feature type="domain" description="Fibronectin type-III" evidence="15">
    <location>
        <begin position="4"/>
        <end position="98"/>
    </location>
</feature>
<dbReference type="InterPro" id="IPR036116">
    <property type="entry name" value="FN3_sf"/>
</dbReference>
<dbReference type="GO" id="GO:0005886">
    <property type="term" value="C:plasma membrane"/>
    <property type="evidence" value="ECO:0007669"/>
    <property type="project" value="TreeGrafter"/>
</dbReference>
<dbReference type="GO" id="GO:0007169">
    <property type="term" value="P:cell surface receptor protein tyrosine kinase signaling pathway"/>
    <property type="evidence" value="ECO:0007669"/>
    <property type="project" value="TreeGrafter"/>
</dbReference>
<evidence type="ECO:0000256" key="4">
    <source>
        <dbReference type="ARBA" id="ARBA00022692"/>
    </source>
</evidence>
<keyword evidence="10" id="KW-0325">Glycoprotein</keyword>
<dbReference type="PROSITE" id="PS50011">
    <property type="entry name" value="PROTEIN_KINASE_DOM"/>
    <property type="match status" value="1"/>
</dbReference>
<feature type="transmembrane region" description="Helical" evidence="13">
    <location>
        <begin position="244"/>
        <end position="267"/>
    </location>
</feature>
<dbReference type="PROSITE" id="PS00107">
    <property type="entry name" value="PROTEIN_KINASE_ATP"/>
    <property type="match status" value="1"/>
</dbReference>
<dbReference type="InterPro" id="IPR020635">
    <property type="entry name" value="Tyr_kinase_cat_dom"/>
</dbReference>
<evidence type="ECO:0000313" key="17">
    <source>
        <dbReference type="Proteomes" id="UP000678393"/>
    </source>
</evidence>
<reference evidence="16" key="1">
    <citation type="submission" date="2021-04" db="EMBL/GenBank/DDBJ databases">
        <authorList>
            <consortium name="Molecular Ecology Group"/>
        </authorList>
    </citation>
    <scope>NUCLEOTIDE SEQUENCE</scope>
</reference>
<dbReference type="PROSITE" id="PS50853">
    <property type="entry name" value="FN3"/>
    <property type="match status" value="2"/>
</dbReference>
<dbReference type="AlphaFoldDB" id="A0A8S3ZG71"/>
<dbReference type="InterPro" id="IPR003961">
    <property type="entry name" value="FN3_dom"/>
</dbReference>
<keyword evidence="9" id="KW-0675">Receptor</keyword>
<evidence type="ECO:0000256" key="8">
    <source>
        <dbReference type="ARBA" id="ARBA00023136"/>
    </source>
</evidence>
<dbReference type="Gene3D" id="1.10.510.10">
    <property type="entry name" value="Transferase(Phosphotransferase) domain 1"/>
    <property type="match status" value="1"/>
</dbReference>
<dbReference type="OrthoDB" id="3256376at2759"/>
<feature type="domain" description="Fibronectin type-III" evidence="15">
    <location>
        <begin position="113"/>
        <end position="223"/>
    </location>
</feature>
<keyword evidence="3" id="KW-0808">Transferase</keyword>
<dbReference type="GO" id="GO:0004714">
    <property type="term" value="F:transmembrane receptor protein tyrosine kinase activity"/>
    <property type="evidence" value="ECO:0007669"/>
    <property type="project" value="UniProtKB-EC"/>
</dbReference>
<feature type="non-terminal residue" evidence="16">
    <location>
        <position position="643"/>
    </location>
</feature>
<dbReference type="EC" id="2.7.10.1" evidence="2"/>
<feature type="binding site" evidence="12">
    <location>
        <position position="354"/>
    </location>
    <ligand>
        <name>ATP</name>
        <dbReference type="ChEBI" id="CHEBI:30616"/>
    </ligand>
</feature>
<evidence type="ECO:0000313" key="16">
    <source>
        <dbReference type="EMBL" id="CAG5126965.1"/>
    </source>
</evidence>
<dbReference type="InterPro" id="IPR000719">
    <property type="entry name" value="Prot_kinase_dom"/>
</dbReference>
<dbReference type="EMBL" id="CAJHNH020002513">
    <property type="protein sequence ID" value="CAG5126965.1"/>
    <property type="molecule type" value="Genomic_DNA"/>
</dbReference>
<dbReference type="SUPFAM" id="SSF49265">
    <property type="entry name" value="Fibronectin type III"/>
    <property type="match status" value="1"/>
</dbReference>